<keyword evidence="7" id="KW-1185">Reference proteome</keyword>
<protein>
    <recommendedName>
        <fullName evidence="2">Thymidylate kinase</fullName>
    </recommendedName>
</protein>
<dbReference type="InterPro" id="IPR027417">
    <property type="entry name" value="P-loop_NTPase"/>
</dbReference>
<reference evidence="6 7" key="1">
    <citation type="submission" date="2021-01" db="EMBL/GenBank/DDBJ databases">
        <title>Whole genome shotgun sequence of Verrucosispora qiuiae NBRC 106684.</title>
        <authorList>
            <person name="Komaki H."/>
            <person name="Tamura T."/>
        </authorList>
    </citation>
    <scope>NUCLEOTIDE SEQUENCE [LARGE SCALE GENOMIC DNA]</scope>
    <source>
        <strain evidence="6 7">NBRC 106684</strain>
    </source>
</reference>
<evidence type="ECO:0000256" key="3">
    <source>
        <dbReference type="ARBA" id="ARBA00022741"/>
    </source>
</evidence>
<dbReference type="Pfam" id="PF02223">
    <property type="entry name" value="Thymidylate_kin"/>
    <property type="match status" value="1"/>
</dbReference>
<dbReference type="SUPFAM" id="SSF52540">
    <property type="entry name" value="P-loop containing nucleoside triphosphate hydrolases"/>
    <property type="match status" value="1"/>
</dbReference>
<dbReference type="PANTHER" id="PTHR10344:SF4">
    <property type="entry name" value="UMP-CMP KINASE 2, MITOCHONDRIAL"/>
    <property type="match status" value="1"/>
</dbReference>
<dbReference type="EMBL" id="BOPC01000084">
    <property type="protein sequence ID" value="GIJ29791.1"/>
    <property type="molecule type" value="Genomic_DNA"/>
</dbReference>
<evidence type="ECO:0000256" key="2">
    <source>
        <dbReference type="ARBA" id="ARBA00017144"/>
    </source>
</evidence>
<proteinExistence type="inferred from homology"/>
<gene>
    <name evidence="6" type="ORF">Vqi01_49530</name>
</gene>
<feature type="domain" description="Thymidylate kinase-like" evidence="5">
    <location>
        <begin position="22"/>
        <end position="172"/>
    </location>
</feature>
<dbReference type="Gene3D" id="3.40.50.300">
    <property type="entry name" value="P-loop containing nucleotide triphosphate hydrolases"/>
    <property type="match status" value="1"/>
</dbReference>
<dbReference type="CDD" id="cd01672">
    <property type="entry name" value="TMPK"/>
    <property type="match status" value="1"/>
</dbReference>
<evidence type="ECO:0000259" key="5">
    <source>
        <dbReference type="Pfam" id="PF02223"/>
    </source>
</evidence>
<organism evidence="6 7">
    <name type="scientific">Micromonospora qiuiae</name>
    <dbReference type="NCBI Taxonomy" id="502268"/>
    <lineage>
        <taxon>Bacteria</taxon>
        <taxon>Bacillati</taxon>
        <taxon>Actinomycetota</taxon>
        <taxon>Actinomycetes</taxon>
        <taxon>Micromonosporales</taxon>
        <taxon>Micromonosporaceae</taxon>
        <taxon>Micromonospora</taxon>
    </lineage>
</organism>
<sequence>MGLPQALAGQEIAGNCGRFICLEGIDGAGKTTAVGRVVDALRRRGIPGVVFDKKSTQFGSDYVRRHARELRALIWEHPADDPYLELGDMHWVYLQAAWYSAAAHCAVRPLIEAGQVVVTDTWTYKFLAKLAMRPDVDLAAAASVFDGLPQPDLVVRLDLDPVTAAGRKATFGISEAGNHEGDVALTRDAFVGYQRRLAEVLDAWTVQHGWTSLDVNGMSPQEIGEAIAELVVATLGVHQSTSAPVGTAGR</sequence>
<accession>A0ABQ4JGQ2</accession>
<keyword evidence="3" id="KW-0547">Nucleotide-binding</keyword>
<name>A0ABQ4JGQ2_9ACTN</name>
<dbReference type="RefSeq" id="WP_204037247.1">
    <property type="nucleotide sequence ID" value="NZ_BOPC01000084.1"/>
</dbReference>
<evidence type="ECO:0000313" key="6">
    <source>
        <dbReference type="EMBL" id="GIJ29791.1"/>
    </source>
</evidence>
<evidence type="ECO:0000256" key="1">
    <source>
        <dbReference type="ARBA" id="ARBA00009776"/>
    </source>
</evidence>
<evidence type="ECO:0000313" key="7">
    <source>
        <dbReference type="Proteomes" id="UP000653076"/>
    </source>
</evidence>
<comment type="similarity">
    <text evidence="1">Belongs to the thymidylate kinase family.</text>
</comment>
<evidence type="ECO:0000256" key="4">
    <source>
        <dbReference type="ARBA" id="ARBA00022840"/>
    </source>
</evidence>
<keyword evidence="4" id="KW-0067">ATP-binding</keyword>
<dbReference type="InterPro" id="IPR039430">
    <property type="entry name" value="Thymidylate_kin-like_dom"/>
</dbReference>
<dbReference type="Proteomes" id="UP000653076">
    <property type="component" value="Unassembled WGS sequence"/>
</dbReference>
<comment type="caution">
    <text evidence="6">The sequence shown here is derived from an EMBL/GenBank/DDBJ whole genome shotgun (WGS) entry which is preliminary data.</text>
</comment>
<dbReference type="PANTHER" id="PTHR10344">
    <property type="entry name" value="THYMIDYLATE KINASE"/>
    <property type="match status" value="1"/>
</dbReference>